<feature type="compositionally biased region" description="Pro residues" evidence="1">
    <location>
        <begin position="52"/>
        <end position="64"/>
    </location>
</feature>
<reference evidence="2 3" key="1">
    <citation type="submission" date="2017-10" db="EMBL/GenBank/DDBJ databases">
        <title>Comparative genomics in systemic dimorphic fungi from Ajellomycetaceae.</title>
        <authorList>
            <person name="Munoz J.F."/>
            <person name="Mcewen J.G."/>
            <person name="Clay O.K."/>
            <person name="Cuomo C.A."/>
        </authorList>
    </citation>
    <scope>NUCLEOTIDE SEQUENCE [LARGE SCALE GENOMIC DNA]</scope>
    <source>
        <strain evidence="2 3">UAMH130</strain>
    </source>
</reference>
<feature type="compositionally biased region" description="Low complexity" evidence="1">
    <location>
        <begin position="281"/>
        <end position="294"/>
    </location>
</feature>
<feature type="compositionally biased region" description="Polar residues" evidence="1">
    <location>
        <begin position="295"/>
        <end position="313"/>
    </location>
</feature>
<comment type="caution">
    <text evidence="2">The sequence shown here is derived from an EMBL/GenBank/DDBJ whole genome shotgun (WGS) entry which is preliminary data.</text>
</comment>
<dbReference type="Proteomes" id="UP000224080">
    <property type="component" value="Unassembled WGS sequence"/>
</dbReference>
<feature type="region of interest" description="Disordered" evidence="1">
    <location>
        <begin position="133"/>
        <end position="205"/>
    </location>
</feature>
<evidence type="ECO:0000256" key="1">
    <source>
        <dbReference type="SAM" id="MobiDB-lite"/>
    </source>
</evidence>
<dbReference type="AlphaFoldDB" id="A0A2B7WIL7"/>
<dbReference type="OrthoDB" id="4185950at2759"/>
<feature type="compositionally biased region" description="Low complexity" evidence="1">
    <location>
        <begin position="250"/>
        <end position="264"/>
    </location>
</feature>
<feature type="compositionally biased region" description="Low complexity" evidence="1">
    <location>
        <begin position="221"/>
        <end position="237"/>
    </location>
</feature>
<organism evidence="2 3">
    <name type="scientific">Blastomyces parvus</name>
    <dbReference type="NCBI Taxonomy" id="2060905"/>
    <lineage>
        <taxon>Eukaryota</taxon>
        <taxon>Fungi</taxon>
        <taxon>Dikarya</taxon>
        <taxon>Ascomycota</taxon>
        <taxon>Pezizomycotina</taxon>
        <taxon>Eurotiomycetes</taxon>
        <taxon>Eurotiomycetidae</taxon>
        <taxon>Onygenales</taxon>
        <taxon>Ajellomycetaceae</taxon>
        <taxon>Blastomyces</taxon>
    </lineage>
</organism>
<accession>A0A2B7WIL7</accession>
<feature type="compositionally biased region" description="Polar residues" evidence="1">
    <location>
        <begin position="238"/>
        <end position="249"/>
    </location>
</feature>
<evidence type="ECO:0000313" key="3">
    <source>
        <dbReference type="Proteomes" id="UP000224080"/>
    </source>
</evidence>
<dbReference type="InterPro" id="IPR024368">
    <property type="entry name" value="Ecl1/2/3"/>
</dbReference>
<name>A0A2B7WIL7_9EURO</name>
<dbReference type="EMBL" id="PDNC01000175">
    <property type="protein sequence ID" value="PGG96476.1"/>
    <property type="molecule type" value="Genomic_DNA"/>
</dbReference>
<keyword evidence="3" id="KW-1185">Reference proteome</keyword>
<proteinExistence type="predicted"/>
<gene>
    <name evidence="2" type="ORF">GX51_07810</name>
</gene>
<sequence length="452" mass="48461">MTHPPRRRPAGLYMYKLSAHPSHPHKHPLASSGYSNLKGQRIARQLVSRTTSPPPPPPPFPAPSAPRARRPKNARPAAANQGLALDDEDDPFMATVFLQFCPTCERQIMIPSDSILYCSESCRRKDSYTPLDLPQATVHKMTSSKKSPPASPPFTPKASVAPRAPSQPASCSTSPVRIPLNNHEETPSKLDLPPWKPKRKHKATDAIASTEAFRYLSRFQTTNPPSSVTSNDSNTTSRQSADGNPTHHGNNNNNSTTTTTNNNNDDNDTIPPRPVPIALHSSTSISTTSGHSTTQVPSLAHSPTTSAASSLLDSPTEPMAAYMPTAITTTHALPQPATHHQRVSLPPRYNAGSDMHSNRSFELAMPYIVVDPNDDATGPTTVENERKTVAAGAVGNGGDGCFLRHRQENIGRGKLVEHSASSSTASSSSSISAFAVGEHGNGHGQRGFNCEN</sequence>
<evidence type="ECO:0000313" key="2">
    <source>
        <dbReference type="EMBL" id="PGG96476.1"/>
    </source>
</evidence>
<dbReference type="Pfam" id="PF12855">
    <property type="entry name" value="Ecl1"/>
    <property type="match status" value="1"/>
</dbReference>
<feature type="region of interest" description="Disordered" evidence="1">
    <location>
        <begin position="220"/>
        <end position="316"/>
    </location>
</feature>
<feature type="region of interest" description="Disordered" evidence="1">
    <location>
        <begin position="18"/>
        <end position="86"/>
    </location>
</feature>
<protein>
    <submittedName>
        <fullName evidence="2">Uncharacterized protein</fullName>
    </submittedName>
</protein>